<dbReference type="Pfam" id="PF00990">
    <property type="entry name" value="GGDEF"/>
    <property type="match status" value="1"/>
</dbReference>
<keyword evidence="6" id="KW-1185">Reference proteome</keyword>
<dbReference type="InterPro" id="IPR000014">
    <property type="entry name" value="PAS"/>
</dbReference>
<reference evidence="5 6" key="1">
    <citation type="submission" date="2016-10" db="EMBL/GenBank/DDBJ databases">
        <authorList>
            <person name="de Groot N.N."/>
        </authorList>
    </citation>
    <scope>NUCLEOTIDE SEQUENCE [LARGE SCALE GENOMIC DNA]</scope>
    <source>
        <strain evidence="5 6">Nv1</strain>
    </source>
</reference>
<evidence type="ECO:0000313" key="5">
    <source>
        <dbReference type="EMBL" id="SEK79938.1"/>
    </source>
</evidence>
<proteinExistence type="predicted"/>
<dbReference type="SUPFAM" id="SSF55781">
    <property type="entry name" value="GAF domain-like"/>
    <property type="match status" value="1"/>
</dbReference>
<dbReference type="PROSITE" id="PS50883">
    <property type="entry name" value="EAL"/>
    <property type="match status" value="1"/>
</dbReference>
<dbReference type="InterPro" id="IPR013655">
    <property type="entry name" value="PAS_fold_3"/>
</dbReference>
<dbReference type="OrthoDB" id="9813903at2"/>
<gene>
    <name evidence="5" type="ORF">SAMN05216387_10356</name>
</gene>
<dbReference type="Pfam" id="PF13185">
    <property type="entry name" value="GAF_2"/>
    <property type="match status" value="1"/>
</dbReference>
<dbReference type="PANTHER" id="PTHR44757:SF2">
    <property type="entry name" value="BIOFILM ARCHITECTURE MAINTENANCE PROTEIN MBAA"/>
    <property type="match status" value="1"/>
</dbReference>
<feature type="domain" description="PAS" evidence="1">
    <location>
        <begin position="25"/>
        <end position="98"/>
    </location>
</feature>
<dbReference type="InterPro" id="IPR003018">
    <property type="entry name" value="GAF"/>
</dbReference>
<dbReference type="InterPro" id="IPR001610">
    <property type="entry name" value="PAC"/>
</dbReference>
<dbReference type="NCBIfam" id="TIGR00254">
    <property type="entry name" value="GGDEF"/>
    <property type="match status" value="1"/>
</dbReference>
<dbReference type="CDD" id="cd00130">
    <property type="entry name" value="PAS"/>
    <property type="match status" value="1"/>
</dbReference>
<dbReference type="InterPro" id="IPR035919">
    <property type="entry name" value="EAL_sf"/>
</dbReference>
<dbReference type="SMART" id="SM00091">
    <property type="entry name" value="PAS"/>
    <property type="match status" value="1"/>
</dbReference>
<name>A0A1H7JZD6_9PROT</name>
<evidence type="ECO:0000259" key="2">
    <source>
        <dbReference type="PROSITE" id="PS50113"/>
    </source>
</evidence>
<dbReference type="Pfam" id="PF00563">
    <property type="entry name" value="EAL"/>
    <property type="match status" value="1"/>
</dbReference>
<dbReference type="PANTHER" id="PTHR44757">
    <property type="entry name" value="DIGUANYLATE CYCLASE DGCP"/>
    <property type="match status" value="1"/>
</dbReference>
<dbReference type="InterPro" id="IPR035965">
    <property type="entry name" value="PAS-like_dom_sf"/>
</dbReference>
<feature type="domain" description="GGDEF" evidence="4">
    <location>
        <begin position="358"/>
        <end position="493"/>
    </location>
</feature>
<evidence type="ECO:0000259" key="1">
    <source>
        <dbReference type="PROSITE" id="PS50112"/>
    </source>
</evidence>
<dbReference type="PROSITE" id="PS50113">
    <property type="entry name" value="PAC"/>
    <property type="match status" value="1"/>
</dbReference>
<dbReference type="CDD" id="cd01949">
    <property type="entry name" value="GGDEF"/>
    <property type="match status" value="1"/>
</dbReference>
<dbReference type="CDD" id="cd01948">
    <property type="entry name" value="EAL"/>
    <property type="match status" value="1"/>
</dbReference>
<dbReference type="InterPro" id="IPR043128">
    <property type="entry name" value="Rev_trsase/Diguanyl_cyclase"/>
</dbReference>
<sequence>MPTQFKQLMAERAQSVESNVELETFRQHIRSVVSTLPDVVWSVEIPSREICYVSPAVAAVFGRTQEEICDKAIVWDDFIHPDDNPRVLRAWAQAAKGGIFESEYRALTPGGEIRWIHSRGHTATDASGGIVRMDGISRDITERREQEQKIAHLSRLHAVLSKINSTILRVRDRHELFRDTCRIAVEQGGFGMVWIGMIDRNNGLVRAVAHHGFEMDAPDEYVVLPNTPGAASNLISRAIAENKPRFDNNIALNPPAIRFRKLALQHGYRSGIALPMIVEGVCVGVMLMYSKEPNFFNKDELNLMSELAGDISFALEHIAKDEQITYLTHYDSLTGLPNRALFQERVTQLLDAARHNQTQVAIVIGDIKRFRQINETFGRQGGDALLHQLAQRIKTVWPQPANLARISADCFAGALALPEVCDAENVAYVINKAVTAVHRTPFLIEGEEVRVMPALGVAVFPEDGNDADTLYKNAEAAQKKAKSTAERLLFYRPEINAQVAETLLLENKLRKAIDQDQFVLHYQPKIHAGKGGISGFEALIRWQDPESGLVPPGRFIPLLENTHMILEVGPWAIRKALTDAQNWCLPDGTRPRIAVNVSPIELQQRDFVKDVEHAMGDFAARGCELDLEITENLIMNDIDENMKKLAAIGEMGVKIAIDDFGTGYSSLEYLAKLPVHALKIDRSFIDTMTTNSHSMTIVSTIISLAHAIGLTVIAEGVEDEEQARFLRLLRCDELQGYLYSSPMPPNAVETFLRPERKTKRMHHAATASRIT</sequence>
<dbReference type="Gene3D" id="3.20.20.450">
    <property type="entry name" value="EAL domain"/>
    <property type="match status" value="1"/>
</dbReference>
<dbReference type="InterPro" id="IPR001633">
    <property type="entry name" value="EAL_dom"/>
</dbReference>
<dbReference type="SUPFAM" id="SSF55785">
    <property type="entry name" value="PYP-like sensor domain (PAS domain)"/>
    <property type="match status" value="1"/>
</dbReference>
<dbReference type="SMART" id="SM00065">
    <property type="entry name" value="GAF"/>
    <property type="match status" value="1"/>
</dbReference>
<dbReference type="InterPro" id="IPR029016">
    <property type="entry name" value="GAF-like_dom_sf"/>
</dbReference>
<dbReference type="Gene3D" id="3.30.70.270">
    <property type="match status" value="1"/>
</dbReference>
<dbReference type="NCBIfam" id="TIGR00229">
    <property type="entry name" value="sensory_box"/>
    <property type="match status" value="1"/>
</dbReference>
<dbReference type="RefSeq" id="WP_090827859.1">
    <property type="nucleotide sequence ID" value="NZ_FOBH01000003.1"/>
</dbReference>
<dbReference type="SMART" id="SM00267">
    <property type="entry name" value="GGDEF"/>
    <property type="match status" value="1"/>
</dbReference>
<protein>
    <submittedName>
        <fullName evidence="5">PAS domain S-box-containing protein/diguanylate cyclase (GGDEF) domain-containing protein</fullName>
    </submittedName>
</protein>
<dbReference type="SUPFAM" id="SSF141868">
    <property type="entry name" value="EAL domain-like"/>
    <property type="match status" value="1"/>
</dbReference>
<dbReference type="EMBL" id="FOBH01000003">
    <property type="protein sequence ID" value="SEK79938.1"/>
    <property type="molecule type" value="Genomic_DNA"/>
</dbReference>
<evidence type="ECO:0000259" key="4">
    <source>
        <dbReference type="PROSITE" id="PS50887"/>
    </source>
</evidence>
<dbReference type="STRING" id="1233.SAMN05216387_10356"/>
<dbReference type="PROSITE" id="PS50887">
    <property type="entry name" value="GGDEF"/>
    <property type="match status" value="1"/>
</dbReference>
<evidence type="ECO:0000313" key="6">
    <source>
        <dbReference type="Proteomes" id="UP000198620"/>
    </source>
</evidence>
<dbReference type="Pfam" id="PF08447">
    <property type="entry name" value="PAS_3"/>
    <property type="match status" value="1"/>
</dbReference>
<dbReference type="InterPro" id="IPR029787">
    <property type="entry name" value="Nucleotide_cyclase"/>
</dbReference>
<dbReference type="AlphaFoldDB" id="A0A1H7JZD6"/>
<dbReference type="InterPro" id="IPR000160">
    <property type="entry name" value="GGDEF_dom"/>
</dbReference>
<organism evidence="5 6">
    <name type="scientific">Nitrosovibrio tenuis</name>
    <dbReference type="NCBI Taxonomy" id="1233"/>
    <lineage>
        <taxon>Bacteria</taxon>
        <taxon>Pseudomonadati</taxon>
        <taxon>Pseudomonadota</taxon>
        <taxon>Betaproteobacteria</taxon>
        <taxon>Nitrosomonadales</taxon>
        <taxon>Nitrosomonadaceae</taxon>
        <taxon>Nitrosovibrio</taxon>
    </lineage>
</organism>
<accession>A0A1H7JZD6</accession>
<dbReference type="Gene3D" id="3.30.450.20">
    <property type="entry name" value="PAS domain"/>
    <property type="match status" value="1"/>
</dbReference>
<dbReference type="InterPro" id="IPR052155">
    <property type="entry name" value="Biofilm_reg_signaling"/>
</dbReference>
<dbReference type="PROSITE" id="PS50112">
    <property type="entry name" value="PAS"/>
    <property type="match status" value="1"/>
</dbReference>
<dbReference type="SUPFAM" id="SSF55073">
    <property type="entry name" value="Nucleotide cyclase"/>
    <property type="match status" value="1"/>
</dbReference>
<dbReference type="SMART" id="SM00086">
    <property type="entry name" value="PAC"/>
    <property type="match status" value="1"/>
</dbReference>
<dbReference type="Gene3D" id="3.30.450.40">
    <property type="match status" value="1"/>
</dbReference>
<dbReference type="Proteomes" id="UP000198620">
    <property type="component" value="Unassembled WGS sequence"/>
</dbReference>
<dbReference type="SMART" id="SM00052">
    <property type="entry name" value="EAL"/>
    <property type="match status" value="1"/>
</dbReference>
<feature type="domain" description="EAL" evidence="3">
    <location>
        <begin position="502"/>
        <end position="756"/>
    </location>
</feature>
<evidence type="ECO:0000259" key="3">
    <source>
        <dbReference type="PROSITE" id="PS50883"/>
    </source>
</evidence>
<feature type="domain" description="PAC" evidence="2">
    <location>
        <begin position="100"/>
        <end position="152"/>
    </location>
</feature>
<dbReference type="InterPro" id="IPR000700">
    <property type="entry name" value="PAS-assoc_C"/>
</dbReference>